<evidence type="ECO:0000313" key="2">
    <source>
        <dbReference type="EMBL" id="CAG6513375.1"/>
    </source>
</evidence>
<evidence type="ECO:0000256" key="1">
    <source>
        <dbReference type="SAM" id="MobiDB-lite"/>
    </source>
</evidence>
<protein>
    <submittedName>
        <fullName evidence="2">(northern house mosquito) hypothetical protein</fullName>
    </submittedName>
</protein>
<feature type="region of interest" description="Disordered" evidence="1">
    <location>
        <begin position="1"/>
        <end position="118"/>
    </location>
</feature>
<reference evidence="2" key="1">
    <citation type="submission" date="2021-05" db="EMBL/GenBank/DDBJ databases">
        <authorList>
            <person name="Alioto T."/>
            <person name="Alioto T."/>
            <person name="Gomez Garrido J."/>
        </authorList>
    </citation>
    <scope>NUCLEOTIDE SEQUENCE</scope>
</reference>
<sequence>MARDRSGCWGRLAAHRRSNPPSRVATSGRCLRVKSPMHRYRGPATVGWGPRRISFSRPATRNSRNLAKREPPRRPAKATPDRRPGRNRSTHCGEPIDLPGGSGGSSAAAANSKTGATG</sequence>
<organism evidence="2">
    <name type="scientific">Culex pipiens</name>
    <name type="common">House mosquito</name>
    <dbReference type="NCBI Taxonomy" id="7175"/>
    <lineage>
        <taxon>Eukaryota</taxon>
        <taxon>Metazoa</taxon>
        <taxon>Ecdysozoa</taxon>
        <taxon>Arthropoda</taxon>
        <taxon>Hexapoda</taxon>
        <taxon>Insecta</taxon>
        <taxon>Pterygota</taxon>
        <taxon>Neoptera</taxon>
        <taxon>Endopterygota</taxon>
        <taxon>Diptera</taxon>
        <taxon>Nematocera</taxon>
        <taxon>Culicoidea</taxon>
        <taxon>Culicidae</taxon>
        <taxon>Culicinae</taxon>
        <taxon>Culicini</taxon>
        <taxon>Culex</taxon>
        <taxon>Culex</taxon>
    </lineage>
</organism>
<dbReference type="AlphaFoldDB" id="A0A8D8GMY7"/>
<feature type="compositionally biased region" description="Low complexity" evidence="1">
    <location>
        <begin position="105"/>
        <end position="118"/>
    </location>
</feature>
<dbReference type="EMBL" id="HBUE01167484">
    <property type="protein sequence ID" value="CAG6513375.1"/>
    <property type="molecule type" value="Transcribed_RNA"/>
</dbReference>
<accession>A0A8D8GMY7</accession>
<dbReference type="EMBL" id="HBUE01272799">
    <property type="protein sequence ID" value="CAG6564842.1"/>
    <property type="molecule type" value="Transcribed_RNA"/>
</dbReference>
<name>A0A8D8GMY7_CULPI</name>
<feature type="compositionally biased region" description="Basic and acidic residues" evidence="1">
    <location>
        <begin position="67"/>
        <end position="84"/>
    </location>
</feature>
<feature type="compositionally biased region" description="Basic residues" evidence="1">
    <location>
        <begin position="31"/>
        <end position="41"/>
    </location>
</feature>
<proteinExistence type="predicted"/>